<organism evidence="2 3">
    <name type="scientific">Araneus ventricosus</name>
    <name type="common">Orbweaver spider</name>
    <name type="synonym">Epeira ventricosa</name>
    <dbReference type="NCBI Taxonomy" id="182803"/>
    <lineage>
        <taxon>Eukaryota</taxon>
        <taxon>Metazoa</taxon>
        <taxon>Ecdysozoa</taxon>
        <taxon>Arthropoda</taxon>
        <taxon>Chelicerata</taxon>
        <taxon>Arachnida</taxon>
        <taxon>Araneae</taxon>
        <taxon>Araneomorphae</taxon>
        <taxon>Entelegynae</taxon>
        <taxon>Araneoidea</taxon>
        <taxon>Araneidae</taxon>
        <taxon>Araneus</taxon>
    </lineage>
</organism>
<accession>A0A4Y2E1Z9</accession>
<dbReference type="EMBL" id="BGPR01000469">
    <property type="protein sequence ID" value="GBM21894.1"/>
    <property type="molecule type" value="Genomic_DNA"/>
</dbReference>
<dbReference type="Proteomes" id="UP000499080">
    <property type="component" value="Unassembled WGS sequence"/>
</dbReference>
<evidence type="ECO:0000313" key="2">
    <source>
        <dbReference type="EMBL" id="GBM21894.1"/>
    </source>
</evidence>
<evidence type="ECO:0000256" key="1">
    <source>
        <dbReference type="SAM" id="MobiDB-lite"/>
    </source>
</evidence>
<dbReference type="AlphaFoldDB" id="A0A4Y2E1Z9"/>
<comment type="caution">
    <text evidence="2">The sequence shown here is derived from an EMBL/GenBank/DDBJ whole genome shotgun (WGS) entry which is preliminary data.</text>
</comment>
<sequence>MEVAFNSSHEKHDWNTKQQLVRNRNPKKENINSHSFFTSLSQLAERKKEGTCVPPCCHSCSSSQRPVLKQVHLEHSSVHFRSNYNTVLFTFLPPKKNRAPSKTSK</sequence>
<gene>
    <name evidence="2" type="ORF">AVEN_11296_1</name>
</gene>
<reference evidence="2 3" key="1">
    <citation type="journal article" date="2019" name="Sci. Rep.">
        <title>Orb-weaving spider Araneus ventricosus genome elucidates the spidroin gene catalogue.</title>
        <authorList>
            <person name="Kono N."/>
            <person name="Nakamura H."/>
            <person name="Ohtoshi R."/>
            <person name="Moran D.A.P."/>
            <person name="Shinohara A."/>
            <person name="Yoshida Y."/>
            <person name="Fujiwara M."/>
            <person name="Mori M."/>
            <person name="Tomita M."/>
            <person name="Arakawa K."/>
        </authorList>
    </citation>
    <scope>NUCLEOTIDE SEQUENCE [LARGE SCALE GENOMIC DNA]</scope>
</reference>
<feature type="region of interest" description="Disordered" evidence="1">
    <location>
        <begin position="1"/>
        <end position="33"/>
    </location>
</feature>
<protein>
    <submittedName>
        <fullName evidence="2">Uncharacterized protein</fullName>
    </submittedName>
</protein>
<keyword evidence="3" id="KW-1185">Reference proteome</keyword>
<evidence type="ECO:0000313" key="3">
    <source>
        <dbReference type="Proteomes" id="UP000499080"/>
    </source>
</evidence>
<proteinExistence type="predicted"/>
<name>A0A4Y2E1Z9_ARAVE</name>